<dbReference type="RefSeq" id="WP_241994771.1">
    <property type="nucleotide sequence ID" value="NZ_BKAC01000016.1"/>
</dbReference>
<accession>A0ABY1EGP9</accession>
<sequence>MHTRTTWIGTGTLTSLLVGGCLVGASFLGTPPASAESADTAEFTITSGGLQSTVSAPSNMSSVVLRSGEQRSTGTALAWTIIDARGSGAGWTLSASASDFTSAPGTSADELVPRTISVANLVITPGTVVATGGADTAPETSALTMSTLAQALVWAPPSATGAKGSFVLSAPLFDLTIPATAFRSNVGVDGVHPYASTITFTMA</sequence>
<comment type="caution">
    <text evidence="2">The sequence shown here is derived from an EMBL/GenBank/DDBJ whole genome shotgun (WGS) entry which is preliminary data.</text>
</comment>
<proteinExistence type="predicted"/>
<dbReference type="EMBL" id="FOPW01000015">
    <property type="protein sequence ID" value="SFH78759.1"/>
    <property type="molecule type" value="Genomic_DNA"/>
</dbReference>
<organism evidence="2 3">
    <name type="scientific">Cryobacterium levicorallinum</name>
    <dbReference type="NCBI Taxonomy" id="995038"/>
    <lineage>
        <taxon>Bacteria</taxon>
        <taxon>Bacillati</taxon>
        <taxon>Actinomycetota</taxon>
        <taxon>Actinomycetes</taxon>
        <taxon>Micrococcales</taxon>
        <taxon>Microbacteriaceae</taxon>
        <taxon>Cryobacterium</taxon>
    </lineage>
</organism>
<evidence type="ECO:0000259" key="1">
    <source>
        <dbReference type="Pfam" id="PF13731"/>
    </source>
</evidence>
<gene>
    <name evidence="2" type="ORF">SAMN05216274_11521</name>
</gene>
<dbReference type="PROSITE" id="PS51257">
    <property type="entry name" value="PROKAR_LIPOPROTEIN"/>
    <property type="match status" value="1"/>
</dbReference>
<keyword evidence="3" id="KW-1185">Reference proteome</keyword>
<dbReference type="InterPro" id="IPR027994">
    <property type="entry name" value="WxL_dom"/>
</dbReference>
<evidence type="ECO:0000313" key="2">
    <source>
        <dbReference type="EMBL" id="SFH78759.1"/>
    </source>
</evidence>
<reference evidence="2 3" key="1">
    <citation type="submission" date="2016-10" db="EMBL/GenBank/DDBJ databases">
        <authorList>
            <person name="Varghese N."/>
            <person name="Submissions S."/>
        </authorList>
    </citation>
    <scope>NUCLEOTIDE SEQUENCE [LARGE SCALE GENOMIC DNA]</scope>
    <source>
        <strain evidence="2 3">GMCC 1.11211</strain>
    </source>
</reference>
<protein>
    <submittedName>
        <fullName evidence="2">WxL domain surface cell wall-binding</fullName>
    </submittedName>
</protein>
<evidence type="ECO:0000313" key="3">
    <source>
        <dbReference type="Proteomes" id="UP000199681"/>
    </source>
</evidence>
<name>A0ABY1EGP9_9MICO</name>
<feature type="domain" description="WxL" evidence="1">
    <location>
        <begin position="79"/>
        <end position="143"/>
    </location>
</feature>
<dbReference type="Proteomes" id="UP000199681">
    <property type="component" value="Unassembled WGS sequence"/>
</dbReference>
<dbReference type="Pfam" id="PF13731">
    <property type="entry name" value="WxL"/>
    <property type="match status" value="1"/>
</dbReference>